<keyword evidence="3" id="KW-1185">Reference proteome</keyword>
<accession>A0A3S5BNQ2</accession>
<proteinExistence type="predicted"/>
<evidence type="ECO:0000313" key="3">
    <source>
        <dbReference type="Proteomes" id="UP000784294"/>
    </source>
</evidence>
<dbReference type="EMBL" id="CAAALY010131611">
    <property type="protein sequence ID" value="VEL32220.1"/>
    <property type="molecule type" value="Genomic_DNA"/>
</dbReference>
<protein>
    <recommendedName>
        <fullName evidence="1">Exportin-7/Ran-binding protein 17 TPR repeats domain-containing protein</fullName>
    </recommendedName>
</protein>
<gene>
    <name evidence="2" type="ORF">PXEA_LOCUS25660</name>
</gene>
<evidence type="ECO:0000313" key="2">
    <source>
        <dbReference type="EMBL" id="VEL32220.1"/>
    </source>
</evidence>
<feature type="domain" description="Exportin-7/Ran-binding protein 17 TPR repeats" evidence="1">
    <location>
        <begin position="14"/>
        <end position="89"/>
    </location>
</feature>
<dbReference type="Pfam" id="PF25795">
    <property type="entry name" value="TPR_XPO7"/>
    <property type="match status" value="1"/>
</dbReference>
<sequence length="126" mass="14153">MVSFIIISHCARTGYVASEDCLDDELAVRVLRLLRLLDSRRLRVLTNGCGCANDLNSTAGVRLELAMLRFFGQFHQMYLGENSCRPSKLKLSFAIAYILMSVALVGANSSKLRFMEDYIMACIHQI</sequence>
<dbReference type="AlphaFoldDB" id="A0A3S5BNQ2"/>
<comment type="caution">
    <text evidence="2">The sequence shown here is derived from an EMBL/GenBank/DDBJ whole genome shotgun (WGS) entry which is preliminary data.</text>
</comment>
<dbReference type="InterPro" id="IPR057947">
    <property type="entry name" value="TPR_XPO7/RBP17"/>
</dbReference>
<name>A0A3S5BNQ2_9PLAT</name>
<organism evidence="2 3">
    <name type="scientific">Protopolystoma xenopodis</name>
    <dbReference type="NCBI Taxonomy" id="117903"/>
    <lineage>
        <taxon>Eukaryota</taxon>
        <taxon>Metazoa</taxon>
        <taxon>Spiralia</taxon>
        <taxon>Lophotrochozoa</taxon>
        <taxon>Platyhelminthes</taxon>
        <taxon>Monogenea</taxon>
        <taxon>Polyopisthocotylea</taxon>
        <taxon>Polystomatidea</taxon>
        <taxon>Polystomatidae</taxon>
        <taxon>Protopolystoma</taxon>
    </lineage>
</organism>
<reference evidence="2" key="1">
    <citation type="submission" date="2018-11" db="EMBL/GenBank/DDBJ databases">
        <authorList>
            <consortium name="Pathogen Informatics"/>
        </authorList>
    </citation>
    <scope>NUCLEOTIDE SEQUENCE</scope>
</reference>
<dbReference type="Proteomes" id="UP000784294">
    <property type="component" value="Unassembled WGS sequence"/>
</dbReference>
<evidence type="ECO:0000259" key="1">
    <source>
        <dbReference type="Pfam" id="PF25795"/>
    </source>
</evidence>